<dbReference type="EMBL" id="JAXARY010000019">
    <property type="protein sequence ID" value="MDX8129311.1"/>
    <property type="molecule type" value="Genomic_DNA"/>
</dbReference>
<reference evidence="1 2" key="1">
    <citation type="submission" date="2023-11" db="EMBL/GenBank/DDBJ databases">
        <authorList>
            <person name="Ouyang M.-Y."/>
        </authorList>
    </citation>
    <scope>NUCLEOTIDE SEQUENCE [LARGE SCALE GENOMIC DNA]</scope>
    <source>
        <strain evidence="1 2">OY6</strain>
    </source>
</reference>
<protein>
    <submittedName>
        <fullName evidence="1">Uncharacterized protein</fullName>
    </submittedName>
</protein>
<dbReference type="RefSeq" id="WP_319962534.1">
    <property type="nucleotide sequence ID" value="NZ_JAXARY010000019.1"/>
</dbReference>
<comment type="caution">
    <text evidence="1">The sequence shown here is derived from an EMBL/GenBank/DDBJ whole genome shotgun (WGS) entry which is preliminary data.</text>
</comment>
<name>A0ABU4UJF6_9GAMM</name>
<dbReference type="Proteomes" id="UP001284537">
    <property type="component" value="Unassembled WGS sequence"/>
</dbReference>
<keyword evidence="2" id="KW-1185">Reference proteome</keyword>
<sequence>MLSRILFSSSTANFPDELIRTLPFRIAFRAYAGMPVILTPRHSFPDTQTNSVSTWQRLGQYWSDCIDCLILDACLTLRGYLCRSHLKRP</sequence>
<evidence type="ECO:0000313" key="2">
    <source>
        <dbReference type="Proteomes" id="UP001284537"/>
    </source>
</evidence>
<accession>A0ABU4UJF6</accession>
<evidence type="ECO:0000313" key="1">
    <source>
        <dbReference type="EMBL" id="MDX8129311.1"/>
    </source>
</evidence>
<organism evidence="1 2">
    <name type="scientific">Methylomonas defluvii</name>
    <dbReference type="NCBI Taxonomy" id="3045149"/>
    <lineage>
        <taxon>Bacteria</taxon>
        <taxon>Pseudomonadati</taxon>
        <taxon>Pseudomonadota</taxon>
        <taxon>Gammaproteobacteria</taxon>
        <taxon>Methylococcales</taxon>
        <taxon>Methylococcaceae</taxon>
        <taxon>Methylomonas</taxon>
    </lineage>
</organism>
<gene>
    <name evidence="1" type="ORF">QLH52_18575</name>
</gene>
<proteinExistence type="predicted"/>